<feature type="transmembrane region" description="Helical" evidence="2">
    <location>
        <begin position="473"/>
        <end position="494"/>
    </location>
</feature>
<feature type="transmembrane region" description="Helical" evidence="2">
    <location>
        <begin position="314"/>
        <end position="332"/>
    </location>
</feature>
<feature type="transmembrane region" description="Helical" evidence="2">
    <location>
        <begin position="154"/>
        <end position="177"/>
    </location>
</feature>
<evidence type="ECO:0000256" key="2">
    <source>
        <dbReference type="SAM" id="Phobius"/>
    </source>
</evidence>
<keyword evidence="2" id="KW-0812">Transmembrane</keyword>
<feature type="transmembrane region" description="Helical" evidence="2">
    <location>
        <begin position="618"/>
        <end position="635"/>
    </location>
</feature>
<feature type="transmembrane region" description="Helical" evidence="2">
    <location>
        <begin position="911"/>
        <end position="929"/>
    </location>
</feature>
<feature type="transmembrane region" description="Helical" evidence="2">
    <location>
        <begin position="825"/>
        <end position="842"/>
    </location>
</feature>
<protein>
    <submittedName>
        <fullName evidence="3">Putative membrane protein</fullName>
    </submittedName>
</protein>
<feature type="transmembrane region" description="Helical" evidence="2">
    <location>
        <begin position="769"/>
        <end position="789"/>
    </location>
</feature>
<feature type="region of interest" description="Disordered" evidence="1">
    <location>
        <begin position="83"/>
        <end position="110"/>
    </location>
</feature>
<feature type="transmembrane region" description="Helical" evidence="2">
    <location>
        <begin position="210"/>
        <end position="232"/>
    </location>
</feature>
<name>A0A316G053_9GAMM</name>
<feature type="transmembrane region" description="Helical" evidence="2">
    <location>
        <begin position="701"/>
        <end position="722"/>
    </location>
</feature>
<dbReference type="EMBL" id="QGGU01000001">
    <property type="protein sequence ID" value="PWK54334.1"/>
    <property type="molecule type" value="Genomic_DNA"/>
</dbReference>
<keyword evidence="4" id="KW-1185">Reference proteome</keyword>
<dbReference type="Pfam" id="PF10101">
    <property type="entry name" value="DUF2339"/>
    <property type="match status" value="1"/>
</dbReference>
<accession>A0A316G053</accession>
<gene>
    <name evidence="3" type="ORF">C8D97_101182</name>
</gene>
<proteinExistence type="predicted"/>
<feature type="transmembrane region" description="Helical" evidence="2">
    <location>
        <begin position="677"/>
        <end position="694"/>
    </location>
</feature>
<sequence length="994" mass="112255">MKDDIAKLRSEVATLRRLFLSKVDIVESKLNALEEELGGEPELTIDDDRESQVQATPEVAKNPVLSEHQQNIQSNKAVFTVSEPRVAAQEPDSPASKTRQQAQRPQQQQQKPSSISLLFFWFVNLVMEQWRLGAIVERGLDTYRDYQRQGKAPLFLLTASGIVILLIGLGFLLQFTFDQFTPLMKVGSGYLLTAAVFATGLYLRRSNEQWGSFSSAIIGLSLLIGYLTSYFIGPYFGLVSSGAAFFIFSAITLLGYLLCHFFEARILAYLSLIGGVFLPWIAGAPQALSLTFTAYLFVLNVASLLIAKRHDLRSLTYLTIVLTSASIEYQLVTSAANHWGFVALLHGFFFLYAGFIYSSVKHQLTGKVLTLFSTNLLFYTFVSWQWFDSFTQQSPNNIYFLMAGVASLVALITLLKRRSFEFTLSVMHAGVFCAFAAVAWLGVSGAGIIWAIEAVLLFALGLVFRQKMLRTEAYLVLIISILINLWAIIEWFAATSSASSYFALIYLFALGLSAQCIISFPGLIKKPWPQGESLAVYLLREWVSFWLAASVIAICYLYFPIAFMVSPLIPMFLLIWRHGKYQLPFSQAVAVLAFFFSAGLILQDIIELGSFHFSDWPLVIKLSAAAAFGCLFLLPKYYEKRLPQGNLLGFMGVLKLIFWLLLPIIYLPSALRRVPDWFPLICWFSVSFSSVIYWRVKQTILGIEMIALTWVAIIATLIGWLVQQSNDAFNAAQIALFFALTYFGVILYWRKSYQRTGRTRIQVTPLFNWQASGSYYFASLAVALTTYWLSKNVAIMLLTAFALHLSVVVYWPALKAMRYQRIKHLAHHLRLGWMLVLTLLLFSQVRNSIFDLSLALLSVILLGLVLHGKRHYQKLITQLGKTNKITYWSYQLTLILAYSFVLEYVTGNYFGPALSVALILHSIALFFLAQKPLFHSFEKLALGMFGLSLLKIFLHDMSDFSLIEKVISFIVIGILLLIAAFQYQRLKSKDAIRH</sequence>
<feature type="transmembrane region" description="Helical" evidence="2">
    <location>
        <begin position="238"/>
        <end position="259"/>
    </location>
</feature>
<feature type="transmembrane region" description="Helical" evidence="2">
    <location>
        <begin position="183"/>
        <end position="203"/>
    </location>
</feature>
<dbReference type="InterPro" id="IPR019286">
    <property type="entry name" value="DUF2339_TM"/>
</dbReference>
<feature type="transmembrane region" description="Helical" evidence="2">
    <location>
        <begin position="588"/>
        <end position="606"/>
    </location>
</feature>
<dbReference type="AlphaFoldDB" id="A0A316G053"/>
<feature type="transmembrane region" description="Helical" evidence="2">
    <location>
        <begin position="558"/>
        <end position="576"/>
    </location>
</feature>
<keyword evidence="2" id="KW-0472">Membrane</keyword>
<feature type="transmembrane region" description="Helical" evidence="2">
    <location>
        <begin position="266"/>
        <end position="282"/>
    </location>
</feature>
<dbReference type="OrthoDB" id="1492546at2"/>
<organism evidence="3 4">
    <name type="scientific">Pleionea mediterranea</name>
    <dbReference type="NCBI Taxonomy" id="523701"/>
    <lineage>
        <taxon>Bacteria</taxon>
        <taxon>Pseudomonadati</taxon>
        <taxon>Pseudomonadota</taxon>
        <taxon>Gammaproteobacteria</taxon>
        <taxon>Oceanospirillales</taxon>
        <taxon>Pleioneaceae</taxon>
        <taxon>Pleionea</taxon>
    </lineage>
</organism>
<evidence type="ECO:0000313" key="4">
    <source>
        <dbReference type="Proteomes" id="UP000245790"/>
    </source>
</evidence>
<feature type="transmembrane region" description="Helical" evidence="2">
    <location>
        <begin position="728"/>
        <end position="749"/>
    </location>
</feature>
<comment type="caution">
    <text evidence="3">The sequence shown here is derived from an EMBL/GenBank/DDBJ whole genome shotgun (WGS) entry which is preliminary data.</text>
</comment>
<feature type="transmembrane region" description="Helical" evidence="2">
    <location>
        <begin position="848"/>
        <end position="866"/>
    </location>
</feature>
<feature type="transmembrane region" description="Helical" evidence="2">
    <location>
        <begin position="338"/>
        <end position="356"/>
    </location>
</feature>
<dbReference type="PANTHER" id="PTHR38434:SF1">
    <property type="entry name" value="BLL2549 PROTEIN"/>
    <property type="match status" value="1"/>
</dbReference>
<feature type="compositionally biased region" description="Acidic residues" evidence="1">
    <location>
        <begin position="36"/>
        <end position="49"/>
    </location>
</feature>
<feature type="transmembrane region" description="Helical" evidence="2">
    <location>
        <begin position="368"/>
        <end position="386"/>
    </location>
</feature>
<feature type="transmembrane region" description="Helical" evidence="2">
    <location>
        <begin position="398"/>
        <end position="415"/>
    </location>
</feature>
<evidence type="ECO:0000256" key="1">
    <source>
        <dbReference type="SAM" id="MobiDB-lite"/>
    </source>
</evidence>
<keyword evidence="2" id="KW-1133">Transmembrane helix</keyword>
<evidence type="ECO:0000313" key="3">
    <source>
        <dbReference type="EMBL" id="PWK54334.1"/>
    </source>
</evidence>
<reference evidence="3 4" key="1">
    <citation type="submission" date="2018-05" db="EMBL/GenBank/DDBJ databases">
        <title>Genomic Encyclopedia of Type Strains, Phase IV (KMG-IV): sequencing the most valuable type-strain genomes for metagenomic binning, comparative biology and taxonomic classification.</title>
        <authorList>
            <person name="Goeker M."/>
        </authorList>
    </citation>
    <scope>NUCLEOTIDE SEQUENCE [LARGE SCALE GENOMIC DNA]</scope>
    <source>
        <strain evidence="3 4">DSM 25350</strain>
    </source>
</reference>
<feature type="compositionally biased region" description="Low complexity" evidence="1">
    <location>
        <begin position="99"/>
        <end position="110"/>
    </location>
</feature>
<feature type="transmembrane region" description="Helical" evidence="2">
    <location>
        <begin position="887"/>
        <end position="905"/>
    </location>
</feature>
<dbReference type="PANTHER" id="PTHR38434">
    <property type="entry name" value="BLL2549 PROTEIN"/>
    <property type="match status" value="1"/>
</dbReference>
<feature type="transmembrane region" description="Helical" evidence="2">
    <location>
        <begin position="966"/>
        <end position="983"/>
    </location>
</feature>
<feature type="transmembrane region" description="Helical" evidence="2">
    <location>
        <begin position="447"/>
        <end position="464"/>
    </location>
</feature>
<feature type="transmembrane region" description="Helical" evidence="2">
    <location>
        <begin position="795"/>
        <end position="813"/>
    </location>
</feature>
<dbReference type="RefSeq" id="WP_109761455.1">
    <property type="nucleotide sequence ID" value="NZ_QGGU01000001.1"/>
</dbReference>
<feature type="transmembrane region" description="Helical" evidence="2">
    <location>
        <begin position="500"/>
        <end position="522"/>
    </location>
</feature>
<feature type="transmembrane region" description="Helical" evidence="2">
    <location>
        <begin position="647"/>
        <end position="665"/>
    </location>
</feature>
<dbReference type="Proteomes" id="UP000245790">
    <property type="component" value="Unassembled WGS sequence"/>
</dbReference>
<feature type="transmembrane region" description="Helical" evidence="2">
    <location>
        <begin position="288"/>
        <end position="307"/>
    </location>
</feature>
<feature type="region of interest" description="Disordered" evidence="1">
    <location>
        <begin position="36"/>
        <end position="58"/>
    </location>
</feature>